<dbReference type="AlphaFoldDB" id="A0A0H5Q3I9"/>
<feature type="region of interest" description="Disordered" evidence="1">
    <location>
        <begin position="186"/>
        <end position="211"/>
    </location>
</feature>
<name>A0A0H5Q3I9_9ZZZZ</name>
<dbReference type="EMBL" id="LN853674">
    <property type="protein sequence ID" value="CRY96448.1"/>
    <property type="molecule type" value="Genomic_DNA"/>
</dbReference>
<sequence length="211" mass="21978">MPFPSAHSLLTFSGPAYADQEEWSTGCRLRRSTPPTLSELQGAADAFQGLCGTTALGASNAARLVSVKWAPQTTEGRYGDGEAVELLLTPSALGSNGRMPAQIAVVLSLRTARPRGRGSNGRMYIPALPTLEENTGRFSTADATTIAVAASDALSAIGSALSTDVVVGSQVGSGLLETVTGVRVGRVPDTQRRRREGLPESYSPESPVDFG</sequence>
<evidence type="ECO:0000256" key="1">
    <source>
        <dbReference type="SAM" id="MobiDB-lite"/>
    </source>
</evidence>
<evidence type="ECO:0000313" key="2">
    <source>
        <dbReference type="EMBL" id="CRY96448.1"/>
    </source>
</evidence>
<accession>A0A0H5Q3I9</accession>
<organism evidence="2">
    <name type="scientific">uncultured prokaryote</name>
    <dbReference type="NCBI Taxonomy" id="198431"/>
    <lineage>
        <taxon>unclassified sequences</taxon>
        <taxon>environmental samples</taxon>
    </lineage>
</organism>
<proteinExistence type="predicted"/>
<protein>
    <submittedName>
        <fullName evidence="2">Uncharacterized protein</fullName>
    </submittedName>
</protein>
<reference evidence="2" key="1">
    <citation type="submission" date="2015-06" db="EMBL/GenBank/DDBJ databases">
        <authorList>
            <person name="Joergensen T."/>
        </authorList>
    </citation>
    <scope>NUCLEOTIDE SEQUENCE</scope>
    <source>
        <strain evidence="2">RGFK1093</strain>
    </source>
</reference>
<reference evidence="2" key="2">
    <citation type="submission" date="2015-07" db="EMBL/GenBank/DDBJ databases">
        <title>Plasmids, circular viruses and viroids from rat gut.</title>
        <authorList>
            <person name="Jorgensen T.J."/>
            <person name="Hansen M.A."/>
            <person name="Xu Z."/>
            <person name="Tabak M.A."/>
            <person name="Sorensen S.J."/>
            <person name="Hansen L.H."/>
        </authorList>
    </citation>
    <scope>NUCLEOTIDE SEQUENCE</scope>
    <source>
        <strain evidence="2">RGFK1093</strain>
    </source>
</reference>